<reference evidence="2 3" key="1">
    <citation type="submission" date="2012-07" db="EMBL/GenBank/DDBJ databases">
        <authorList>
            <person name="Durkin A.S."/>
            <person name="McCorrison J."/>
            <person name="Torralba M."/>
            <person name="Gillis M."/>
            <person name="Methe B."/>
            <person name="Sutton G."/>
            <person name="Nelson K.E."/>
        </authorList>
    </citation>
    <scope>NUCLEOTIDE SEQUENCE [LARGE SCALE GENOMIC DNA]</scope>
    <source>
        <strain evidence="2 3">Fnf 1007</strain>
    </source>
</reference>
<proteinExistence type="predicted"/>
<keyword evidence="1" id="KW-0175">Coiled coil</keyword>
<gene>
    <name evidence="2" type="ORF">HMPREF1127_2142</name>
</gene>
<comment type="caution">
    <text evidence="2">The sequence shown here is derived from an EMBL/GenBank/DDBJ whole genome shotgun (WGS) entry which is preliminary data.</text>
</comment>
<evidence type="ECO:0000256" key="1">
    <source>
        <dbReference type="SAM" id="Coils"/>
    </source>
</evidence>
<evidence type="ECO:0000313" key="2">
    <source>
        <dbReference type="EMBL" id="EJU17771.1"/>
    </source>
</evidence>
<evidence type="ECO:0000313" key="3">
    <source>
        <dbReference type="Proteomes" id="UP000003120"/>
    </source>
</evidence>
<accession>A0AAN3VVX4</accession>
<dbReference type="Proteomes" id="UP000003120">
    <property type="component" value="Unassembled WGS sequence"/>
</dbReference>
<dbReference type="RefSeq" id="WP_005961260.1">
    <property type="nucleotide sequence ID" value="NZ_ALKK01000039.1"/>
</dbReference>
<dbReference type="EMBL" id="ALKK01000039">
    <property type="protein sequence ID" value="EJU17771.1"/>
    <property type="molecule type" value="Genomic_DNA"/>
</dbReference>
<name>A0AAN3VVX4_9FUSO</name>
<feature type="coiled-coil region" evidence="1">
    <location>
        <begin position="26"/>
        <end position="53"/>
    </location>
</feature>
<protein>
    <submittedName>
        <fullName evidence="2">Uncharacterized protein</fullName>
    </submittedName>
</protein>
<sequence>MKTKEKIANQLQRRQNEFMEVFRKYDEALGEEREKTRQELELAEARVRELEIVLKMFEE</sequence>
<dbReference type="AlphaFoldDB" id="A0AAN3VVX4"/>
<organism evidence="2 3">
    <name type="scientific">Fusobacterium necrophorum subsp. funduliforme Fnf 1007</name>
    <dbReference type="NCBI Taxonomy" id="1161424"/>
    <lineage>
        <taxon>Bacteria</taxon>
        <taxon>Fusobacteriati</taxon>
        <taxon>Fusobacteriota</taxon>
        <taxon>Fusobacteriia</taxon>
        <taxon>Fusobacteriales</taxon>
        <taxon>Fusobacteriaceae</taxon>
        <taxon>Fusobacterium</taxon>
    </lineage>
</organism>